<organism evidence="3 4">
    <name type="scientific">Bradyrhizobium denitrificans</name>
    <dbReference type="NCBI Taxonomy" id="2734912"/>
    <lineage>
        <taxon>Bacteria</taxon>
        <taxon>Pseudomonadati</taxon>
        <taxon>Pseudomonadota</taxon>
        <taxon>Alphaproteobacteria</taxon>
        <taxon>Hyphomicrobiales</taxon>
        <taxon>Nitrobacteraceae</taxon>
        <taxon>Bradyrhizobium</taxon>
    </lineage>
</organism>
<dbReference type="InterPro" id="IPR000639">
    <property type="entry name" value="Epox_hydrolase-like"/>
</dbReference>
<accession>A0ABS5GEB2</accession>
<proteinExistence type="predicted"/>
<evidence type="ECO:0000313" key="4">
    <source>
        <dbReference type="Proteomes" id="UP001314635"/>
    </source>
</evidence>
<dbReference type="PANTHER" id="PTHR43798">
    <property type="entry name" value="MONOACYLGLYCEROL LIPASE"/>
    <property type="match status" value="1"/>
</dbReference>
<dbReference type="Pfam" id="PF00561">
    <property type="entry name" value="Abhydrolase_1"/>
    <property type="match status" value="1"/>
</dbReference>
<gene>
    <name evidence="3" type="ORF">JQ619_26635</name>
</gene>
<dbReference type="InterPro" id="IPR050266">
    <property type="entry name" value="AB_hydrolase_sf"/>
</dbReference>
<dbReference type="Proteomes" id="UP001314635">
    <property type="component" value="Unassembled WGS sequence"/>
</dbReference>
<sequence>MLIVVFVAAVAGILLAIAFLDFIVPEFTARQLLALRLRIMGFADKRLSIRGINIAYWEAGSGEPLVLLHGMGVDRGTLLDVAGKLTGHYRVILPDLPGFGDSDKPERADYGISAQVDNLREIIKALGLHRVHLGGHSMGGWISAGVAASSPEMVESLWLISAAGTSELDHSLPMEAFRRGEYVLCCRSPSELRGVMHLAMFKLPRLPYCVWQALGRRAAANYALHTRIFARIMQDISGYNLEERLPKITAPTLIVFGDSDRLVPPSALRTFKRLIPNSRSILLKNVGHVPQMEAVDRCASDYLAFRQSQEATGR</sequence>
<evidence type="ECO:0000259" key="2">
    <source>
        <dbReference type="Pfam" id="PF00561"/>
    </source>
</evidence>
<keyword evidence="1 3" id="KW-0378">Hydrolase</keyword>
<feature type="domain" description="AB hydrolase-1" evidence="2">
    <location>
        <begin position="64"/>
        <end position="294"/>
    </location>
</feature>
<dbReference type="InterPro" id="IPR029058">
    <property type="entry name" value="AB_hydrolase_fold"/>
</dbReference>
<keyword evidence="4" id="KW-1185">Reference proteome</keyword>
<reference evidence="4" key="1">
    <citation type="journal article" date="2021" name="ISME J.">
        <title>Evolutionary origin and ecological implication of a unique nif island in free-living Bradyrhizobium lineages.</title>
        <authorList>
            <person name="Tao J."/>
        </authorList>
    </citation>
    <scope>NUCLEOTIDE SEQUENCE [LARGE SCALE GENOMIC DNA]</scope>
    <source>
        <strain evidence="4">SZCCT0094</strain>
    </source>
</reference>
<comment type="caution">
    <text evidence="3">The sequence shown here is derived from an EMBL/GenBank/DDBJ whole genome shotgun (WGS) entry which is preliminary data.</text>
</comment>
<dbReference type="PRINTS" id="PR00412">
    <property type="entry name" value="EPOXHYDRLASE"/>
</dbReference>
<dbReference type="RefSeq" id="WP_172240819.1">
    <property type="nucleotide sequence ID" value="NZ_JABFDP010000028.1"/>
</dbReference>
<dbReference type="PANTHER" id="PTHR43798:SF31">
    <property type="entry name" value="AB HYDROLASE SUPERFAMILY PROTEIN YCLE"/>
    <property type="match status" value="1"/>
</dbReference>
<evidence type="ECO:0000313" key="3">
    <source>
        <dbReference type="EMBL" id="MBR1139344.1"/>
    </source>
</evidence>
<dbReference type="PRINTS" id="PR00111">
    <property type="entry name" value="ABHYDROLASE"/>
</dbReference>
<protein>
    <submittedName>
        <fullName evidence="3">Alpha/beta fold hydrolase</fullName>
    </submittedName>
</protein>
<evidence type="ECO:0000256" key="1">
    <source>
        <dbReference type="ARBA" id="ARBA00022801"/>
    </source>
</evidence>
<dbReference type="InterPro" id="IPR000073">
    <property type="entry name" value="AB_hydrolase_1"/>
</dbReference>
<dbReference type="Gene3D" id="3.40.50.1820">
    <property type="entry name" value="alpha/beta hydrolase"/>
    <property type="match status" value="1"/>
</dbReference>
<dbReference type="SUPFAM" id="SSF53474">
    <property type="entry name" value="alpha/beta-Hydrolases"/>
    <property type="match status" value="1"/>
</dbReference>
<name>A0ABS5GEB2_9BRAD</name>
<dbReference type="GO" id="GO:0016787">
    <property type="term" value="F:hydrolase activity"/>
    <property type="evidence" value="ECO:0007669"/>
    <property type="project" value="UniProtKB-KW"/>
</dbReference>
<dbReference type="EMBL" id="JAFCLK010000028">
    <property type="protein sequence ID" value="MBR1139344.1"/>
    <property type="molecule type" value="Genomic_DNA"/>
</dbReference>